<sequence length="80" mass="8098">MYAPARTAYTGRPAARVSRPDGIGQHGIGQGRDTDMGERQSGGAAPGRRHAHPDGAAPGRSDSPQAAHDAALEALLSAAV</sequence>
<protein>
    <submittedName>
        <fullName evidence="2">Uncharacterized protein</fullName>
    </submittedName>
</protein>
<evidence type="ECO:0000313" key="2">
    <source>
        <dbReference type="EMBL" id="EGX54750.1"/>
    </source>
</evidence>
<accession>G2GP10</accession>
<name>G2GP10_9ACTN</name>
<comment type="caution">
    <text evidence="2">The sequence shown here is derived from an EMBL/GenBank/DDBJ whole genome shotgun (WGS) entry which is preliminary data.</text>
</comment>
<evidence type="ECO:0000313" key="3">
    <source>
        <dbReference type="Proteomes" id="UP000004217"/>
    </source>
</evidence>
<dbReference type="AlphaFoldDB" id="G2GP10"/>
<dbReference type="EMBL" id="AGBF01000334">
    <property type="protein sequence ID" value="EGX54750.1"/>
    <property type="molecule type" value="Genomic_DNA"/>
</dbReference>
<keyword evidence="3" id="KW-1185">Reference proteome</keyword>
<reference evidence="2 3" key="1">
    <citation type="submission" date="2011-08" db="EMBL/GenBank/DDBJ databases">
        <authorList>
            <person name="Lin Y."/>
            <person name="Hao X."/>
            <person name="Johnstone L."/>
            <person name="Miller S.J."/>
            <person name="Wei G."/>
            <person name="Rensing C."/>
        </authorList>
    </citation>
    <scope>NUCLEOTIDE SEQUENCE [LARGE SCALE GENOMIC DNA]</scope>
    <source>
        <strain evidence="2 3">K42</strain>
    </source>
</reference>
<feature type="region of interest" description="Disordered" evidence="1">
    <location>
        <begin position="1"/>
        <end position="80"/>
    </location>
</feature>
<feature type="non-terminal residue" evidence="2">
    <location>
        <position position="80"/>
    </location>
</feature>
<proteinExistence type="predicted"/>
<organism evidence="2 3">
    <name type="scientific">Streptomyces zinciresistens K42</name>
    <dbReference type="NCBI Taxonomy" id="700597"/>
    <lineage>
        <taxon>Bacteria</taxon>
        <taxon>Bacillati</taxon>
        <taxon>Actinomycetota</taxon>
        <taxon>Actinomycetes</taxon>
        <taxon>Kitasatosporales</taxon>
        <taxon>Streptomycetaceae</taxon>
        <taxon>Streptomyces</taxon>
    </lineage>
</organism>
<gene>
    <name evidence="2" type="ORF">SZN_36329</name>
</gene>
<dbReference type="Proteomes" id="UP000004217">
    <property type="component" value="Unassembled WGS sequence"/>
</dbReference>
<evidence type="ECO:0000256" key="1">
    <source>
        <dbReference type="SAM" id="MobiDB-lite"/>
    </source>
</evidence>